<feature type="region of interest" description="Disordered" evidence="1">
    <location>
        <begin position="492"/>
        <end position="575"/>
    </location>
</feature>
<feature type="compositionally biased region" description="Basic residues" evidence="1">
    <location>
        <begin position="770"/>
        <end position="789"/>
    </location>
</feature>
<comment type="caution">
    <text evidence="3">The sequence shown here is derived from an EMBL/GenBank/DDBJ whole genome shotgun (WGS) entry which is preliminary data.</text>
</comment>
<reference evidence="3 4" key="1">
    <citation type="journal article" date="2015" name="Plant Cell">
        <title>Oil accumulation by the oleaginous diatom Fistulifera solaris as revealed by the genome and transcriptome.</title>
        <authorList>
            <person name="Tanaka T."/>
            <person name="Maeda Y."/>
            <person name="Veluchamy A."/>
            <person name="Tanaka M."/>
            <person name="Abida H."/>
            <person name="Marechal E."/>
            <person name="Bowler C."/>
            <person name="Muto M."/>
            <person name="Sunaga Y."/>
            <person name="Tanaka M."/>
            <person name="Yoshino T."/>
            <person name="Taniguchi T."/>
            <person name="Fukuda Y."/>
            <person name="Nemoto M."/>
            <person name="Matsumoto M."/>
            <person name="Wong P.S."/>
            <person name="Aburatani S."/>
            <person name="Fujibuchi W."/>
        </authorList>
    </citation>
    <scope>NUCLEOTIDE SEQUENCE [LARGE SCALE GENOMIC DNA]</scope>
    <source>
        <strain evidence="3 4">JPCC DA0580</strain>
    </source>
</reference>
<feature type="domain" description="C2" evidence="2">
    <location>
        <begin position="1"/>
        <end position="160"/>
    </location>
</feature>
<protein>
    <recommendedName>
        <fullName evidence="2">C2 domain-containing protein</fullName>
    </recommendedName>
</protein>
<dbReference type="EMBL" id="BDSP01000061">
    <property type="protein sequence ID" value="GAX13323.1"/>
    <property type="molecule type" value="Genomic_DNA"/>
</dbReference>
<dbReference type="GO" id="GO:0010828">
    <property type="term" value="P:positive regulation of D-glucose transmembrane transport"/>
    <property type="evidence" value="ECO:0007669"/>
    <property type="project" value="TreeGrafter"/>
</dbReference>
<dbReference type="PROSITE" id="PS50004">
    <property type="entry name" value="C2"/>
    <property type="match status" value="1"/>
</dbReference>
<evidence type="ECO:0000259" key="2">
    <source>
        <dbReference type="PROSITE" id="PS50004"/>
    </source>
</evidence>
<dbReference type="GO" id="GO:0072659">
    <property type="term" value="P:protein localization to plasma membrane"/>
    <property type="evidence" value="ECO:0007669"/>
    <property type="project" value="TreeGrafter"/>
</dbReference>
<dbReference type="InterPro" id="IPR056431">
    <property type="entry name" value="C2CD5_YbjQ-rel_dom"/>
</dbReference>
<dbReference type="InterPro" id="IPR000008">
    <property type="entry name" value="C2_dom"/>
</dbReference>
<evidence type="ECO:0000313" key="3">
    <source>
        <dbReference type="EMBL" id="GAX13323.1"/>
    </source>
</evidence>
<dbReference type="InterPro" id="IPR057815">
    <property type="entry name" value="C2CD5_C"/>
</dbReference>
<dbReference type="InterPro" id="IPR035439">
    <property type="entry name" value="UPF0145_dom_sf"/>
</dbReference>
<proteinExistence type="predicted"/>
<dbReference type="Pfam" id="PF23028">
    <property type="entry name" value="YbjQ_3"/>
    <property type="match status" value="1"/>
</dbReference>
<dbReference type="InterPro" id="IPR038983">
    <property type="entry name" value="C2CD5"/>
</dbReference>
<dbReference type="Pfam" id="PF23128">
    <property type="entry name" value="YbjQ_4"/>
    <property type="match status" value="1"/>
</dbReference>
<dbReference type="SMART" id="SM00239">
    <property type="entry name" value="C2"/>
    <property type="match status" value="1"/>
</dbReference>
<feature type="compositionally biased region" description="Basic and acidic residues" evidence="1">
    <location>
        <begin position="793"/>
        <end position="802"/>
    </location>
</feature>
<dbReference type="GO" id="GO:0031340">
    <property type="term" value="P:positive regulation of vesicle fusion"/>
    <property type="evidence" value="ECO:0007669"/>
    <property type="project" value="TreeGrafter"/>
</dbReference>
<feature type="compositionally biased region" description="Low complexity" evidence="1">
    <location>
        <begin position="862"/>
        <end position="880"/>
    </location>
</feature>
<dbReference type="GO" id="GO:0090314">
    <property type="term" value="P:positive regulation of protein targeting to membrane"/>
    <property type="evidence" value="ECO:0007669"/>
    <property type="project" value="TreeGrafter"/>
</dbReference>
<accession>A0A1Z5JH43</accession>
<dbReference type="Pfam" id="PF00168">
    <property type="entry name" value="C2"/>
    <property type="match status" value="1"/>
</dbReference>
<feature type="compositionally biased region" description="Polar residues" evidence="1">
    <location>
        <begin position="20"/>
        <end position="30"/>
    </location>
</feature>
<feature type="region of interest" description="Disordered" evidence="1">
    <location>
        <begin position="841"/>
        <end position="901"/>
    </location>
</feature>
<feature type="compositionally biased region" description="Polar residues" evidence="1">
    <location>
        <begin position="1394"/>
        <end position="1409"/>
    </location>
</feature>
<organism evidence="3 4">
    <name type="scientific">Fistulifera solaris</name>
    <name type="common">Oleaginous diatom</name>
    <dbReference type="NCBI Taxonomy" id="1519565"/>
    <lineage>
        <taxon>Eukaryota</taxon>
        <taxon>Sar</taxon>
        <taxon>Stramenopiles</taxon>
        <taxon>Ochrophyta</taxon>
        <taxon>Bacillariophyta</taxon>
        <taxon>Bacillariophyceae</taxon>
        <taxon>Bacillariophycidae</taxon>
        <taxon>Naviculales</taxon>
        <taxon>Naviculaceae</taxon>
        <taxon>Fistulifera</taxon>
    </lineage>
</organism>
<dbReference type="InterPro" id="IPR056430">
    <property type="entry name" value="C2CD5_YbjQ-like_dom"/>
</dbReference>
<dbReference type="SUPFAM" id="SSF49562">
    <property type="entry name" value="C2 domain (Calcium/lipid-binding domain, CaLB)"/>
    <property type="match status" value="1"/>
</dbReference>
<sequence>MPSTVKVRVKGARNLPPPESSRTGTALLQGSPSPDPYVIVTLGGHAFSIALSEEEQMVRKATYSSRTYSSASSSSGYTAKTKVCRNTCAPVWNEEFRFDVSDDTLLQDEPLVFKVCDAEQAASLASPISSTSRTTDPSIGIVYVDLNPLLTAESGRSEENDNDADQGGGIDGWFPLYDTLTGVRGELLLSVKLTFIGDVNPFRDSSAGVRLLPFSRIDPASGFEVAHVFGFVEELVVADDPEFEWSDNFRRARESHETRQTLLYLLDASVRRRMCKTVQEMGANAVIGYFQNFDVEGDSGIVARTYGTAVLLQRRRKQPTKASASIGTIGAMSCLSPNNKSPSSNQITRNEDDHLKTFERSIDGGMESSRFWLSEATLAAVARHRDNPDNDLVQLLTLRDFDPSVRIRLGGLVTARSVKYLGNLASKLSDQETRDSWWTELRDEIRAHAKILCCTHIVGYLEASTIHDDVAILSITGTAATVRGLPDLTAPRLWTSRSGEDKGEQSEMTGLSEGLSDGLQAPSSPSSRRAVMDRSSRRNLRMSKSVPVPPLFGDDESDTKQGSPTSPGYHGNTFYMNTDTHVKALRRRRTKPCTAVHVPYSHRRAPFTNLKLVPCLHCGKKWVPEVIFSTVETPGNLPIRGTGVFIQARVCRSRPKATGEPDALAVSEALPFLEYDLARQLMVKLKVLGRNAVFSLKTEVDVGRQLIVSTATGTAVYCTAMPAPRPLEIKRTIAVQDEEDHQVVKLQRQIEVVSNRNRQRLIEAAARHSERVRKRHALKLKKAQARRAAARAEFSRRKESAKKSRRLLRKSEGDEGNEQQRVLGTVAFDQSGSFEDRQLRIEQSERTDPGVFEQNEEDGTFSSVDSESTSSSSSSSSQSESDTDNDADGESVTKNVTDTGAREVLEIDQELDLEDYGDLVAHDDTGIKSIGSVVSDFEDLREEIMHDDKADPKLGNDGNGMGRRRRRRLYRDDKMPFVLEIDDETDEDFLSVLLDKPLPEGISLASTSHLPAFGKGSGGIMSEEINGQMVMAMLRFKWNPATRGTRSNLLFSSLFQELFSKLCNRIKDFAPAVICGVRTQVNLTPDDQVELLCTGKLILERRFEATQKINETDMTGGDSDDSRQDELEVRRREDSEMRLIQKDIQEGIEVLFKTEPLIALCRSTVIVDKLSDEMRRLHRTVAAEKTHKRSISDQGSSALSSVAQIDLSPRVPGRLSPKSLLPRLSPILHRSRTDSIAELSNAPKLPLPATPLTSISVGESGSYGGKGQAVANSNEWLMNVEEVPVELTPLHYVKGGEITEYLGLLSFHFIRESRGLEAREFNRFVTECNAIVRAHVAALGGNAMLAYRAVPAESGGLVYKSQVYNVISISACAVKLRMTNDSPARSHARGNLRLSDSNGQKVRTRSPSF</sequence>
<dbReference type="InParanoid" id="A0A1Z5JH43"/>
<feature type="compositionally biased region" description="Basic and acidic residues" evidence="1">
    <location>
        <begin position="1120"/>
        <end position="1132"/>
    </location>
</feature>
<evidence type="ECO:0000256" key="1">
    <source>
        <dbReference type="SAM" id="MobiDB-lite"/>
    </source>
</evidence>
<dbReference type="GO" id="GO:0005509">
    <property type="term" value="F:calcium ion binding"/>
    <property type="evidence" value="ECO:0007669"/>
    <property type="project" value="TreeGrafter"/>
</dbReference>
<feature type="region of interest" description="Disordered" evidence="1">
    <location>
        <begin position="1382"/>
        <end position="1409"/>
    </location>
</feature>
<name>A0A1Z5JH43_FISSO</name>
<dbReference type="PANTHER" id="PTHR37412">
    <property type="entry name" value="C2 DOMAIN-CONTAINING PROTEIN 5"/>
    <property type="match status" value="1"/>
</dbReference>
<dbReference type="Pfam" id="PF23025">
    <property type="entry name" value="YbjQ_2"/>
    <property type="match status" value="3"/>
</dbReference>
<dbReference type="PANTHER" id="PTHR37412:SF2">
    <property type="entry name" value="C2 DOMAIN-CONTAINING PROTEIN 5"/>
    <property type="match status" value="1"/>
</dbReference>
<dbReference type="Proteomes" id="UP000198406">
    <property type="component" value="Unassembled WGS sequence"/>
</dbReference>
<gene>
    <name evidence="3" type="ORF">FisN_17Hh264</name>
</gene>
<dbReference type="OrthoDB" id="419768at2759"/>
<dbReference type="GO" id="GO:0065002">
    <property type="term" value="P:intracellular protein transmembrane transport"/>
    <property type="evidence" value="ECO:0007669"/>
    <property type="project" value="TreeGrafter"/>
</dbReference>
<feature type="region of interest" description="Disordered" evidence="1">
    <location>
        <begin position="1109"/>
        <end position="1132"/>
    </location>
</feature>
<keyword evidence="4" id="KW-1185">Reference proteome</keyword>
<dbReference type="InterPro" id="IPR035892">
    <property type="entry name" value="C2_domain_sf"/>
</dbReference>
<dbReference type="GO" id="GO:0005544">
    <property type="term" value="F:calcium-dependent phospholipid binding"/>
    <property type="evidence" value="ECO:0007669"/>
    <property type="project" value="InterPro"/>
</dbReference>
<dbReference type="SUPFAM" id="SSF117782">
    <property type="entry name" value="YbjQ-like"/>
    <property type="match status" value="1"/>
</dbReference>
<dbReference type="Gene3D" id="2.60.40.150">
    <property type="entry name" value="C2 domain"/>
    <property type="match status" value="1"/>
</dbReference>
<evidence type="ECO:0000313" key="4">
    <source>
        <dbReference type="Proteomes" id="UP000198406"/>
    </source>
</evidence>
<dbReference type="GO" id="GO:0005886">
    <property type="term" value="C:plasma membrane"/>
    <property type="evidence" value="ECO:0007669"/>
    <property type="project" value="TreeGrafter"/>
</dbReference>
<feature type="region of interest" description="Disordered" evidence="1">
    <location>
        <begin position="1"/>
        <end position="30"/>
    </location>
</feature>
<feature type="region of interest" description="Disordered" evidence="1">
    <location>
        <begin position="766"/>
        <end position="829"/>
    </location>
</feature>